<dbReference type="AlphaFoldDB" id="A0A2P2QD86"/>
<organism evidence="1">
    <name type="scientific">Rhizophora mucronata</name>
    <name type="common">Asiatic mangrove</name>
    <dbReference type="NCBI Taxonomy" id="61149"/>
    <lineage>
        <taxon>Eukaryota</taxon>
        <taxon>Viridiplantae</taxon>
        <taxon>Streptophyta</taxon>
        <taxon>Embryophyta</taxon>
        <taxon>Tracheophyta</taxon>
        <taxon>Spermatophyta</taxon>
        <taxon>Magnoliopsida</taxon>
        <taxon>eudicotyledons</taxon>
        <taxon>Gunneridae</taxon>
        <taxon>Pentapetalae</taxon>
        <taxon>rosids</taxon>
        <taxon>fabids</taxon>
        <taxon>Malpighiales</taxon>
        <taxon>Rhizophoraceae</taxon>
        <taxon>Rhizophora</taxon>
    </lineage>
</organism>
<dbReference type="EMBL" id="GGEC01084492">
    <property type="protein sequence ID" value="MBX64976.1"/>
    <property type="molecule type" value="Transcribed_RNA"/>
</dbReference>
<reference evidence="1" key="1">
    <citation type="submission" date="2018-02" db="EMBL/GenBank/DDBJ databases">
        <title>Rhizophora mucronata_Transcriptome.</title>
        <authorList>
            <person name="Meera S.P."/>
            <person name="Sreeshan A."/>
            <person name="Augustine A."/>
        </authorList>
    </citation>
    <scope>NUCLEOTIDE SEQUENCE</scope>
    <source>
        <tissue evidence="1">Leaf</tissue>
    </source>
</reference>
<name>A0A2P2QD86_RHIMU</name>
<proteinExistence type="predicted"/>
<evidence type="ECO:0000313" key="1">
    <source>
        <dbReference type="EMBL" id="MBX64976.1"/>
    </source>
</evidence>
<sequence>MYACGNEDGDCRINHSLNEQEVLSIKKEVGTYLI</sequence>
<protein>
    <submittedName>
        <fullName evidence="1">Uncharacterized protein</fullName>
    </submittedName>
</protein>
<accession>A0A2P2QD86</accession>